<organism evidence="2 3">
    <name type="scientific">Stylosanthes scabra</name>
    <dbReference type="NCBI Taxonomy" id="79078"/>
    <lineage>
        <taxon>Eukaryota</taxon>
        <taxon>Viridiplantae</taxon>
        <taxon>Streptophyta</taxon>
        <taxon>Embryophyta</taxon>
        <taxon>Tracheophyta</taxon>
        <taxon>Spermatophyta</taxon>
        <taxon>Magnoliopsida</taxon>
        <taxon>eudicotyledons</taxon>
        <taxon>Gunneridae</taxon>
        <taxon>Pentapetalae</taxon>
        <taxon>rosids</taxon>
        <taxon>fabids</taxon>
        <taxon>Fabales</taxon>
        <taxon>Fabaceae</taxon>
        <taxon>Papilionoideae</taxon>
        <taxon>50 kb inversion clade</taxon>
        <taxon>dalbergioids sensu lato</taxon>
        <taxon>Dalbergieae</taxon>
        <taxon>Pterocarpus clade</taxon>
        <taxon>Stylosanthes</taxon>
    </lineage>
</organism>
<name>A0ABU6ZUM9_9FABA</name>
<feature type="non-terminal residue" evidence="2">
    <location>
        <position position="152"/>
    </location>
</feature>
<feature type="compositionally biased region" description="Basic residues" evidence="1">
    <location>
        <begin position="110"/>
        <end position="120"/>
    </location>
</feature>
<evidence type="ECO:0000313" key="3">
    <source>
        <dbReference type="Proteomes" id="UP001341840"/>
    </source>
</evidence>
<evidence type="ECO:0000256" key="1">
    <source>
        <dbReference type="SAM" id="MobiDB-lite"/>
    </source>
</evidence>
<reference evidence="2 3" key="1">
    <citation type="journal article" date="2023" name="Plants (Basel)">
        <title>Bridging the Gap: Combining Genomics and Transcriptomics Approaches to Understand Stylosanthes scabra, an Orphan Legume from the Brazilian Caatinga.</title>
        <authorList>
            <person name="Ferreira-Neto J.R.C."/>
            <person name="da Silva M.D."/>
            <person name="Binneck E."/>
            <person name="de Melo N.F."/>
            <person name="da Silva R.H."/>
            <person name="de Melo A.L.T.M."/>
            <person name="Pandolfi V."/>
            <person name="Bustamante F.O."/>
            <person name="Brasileiro-Vidal A.C."/>
            <person name="Benko-Iseppon A.M."/>
        </authorList>
    </citation>
    <scope>NUCLEOTIDE SEQUENCE [LARGE SCALE GENOMIC DNA]</scope>
    <source>
        <tissue evidence="2">Leaves</tissue>
    </source>
</reference>
<protein>
    <submittedName>
        <fullName evidence="2">Uncharacterized protein</fullName>
    </submittedName>
</protein>
<sequence>MPNDLLTFLVVKCVFFSEQIWTWQSQELRVLRLRSGHRGNENWTRDNVFNVHVSVTKQLSVAKYVHFSAVVDIANATKSDPPPSSLSASPPVTTLTPSHPHSSPDTTLPTHRHSHSRPRRSPTTLTPTLVASLQANQEAEEKANEISVSAEE</sequence>
<feature type="compositionally biased region" description="Low complexity" evidence="1">
    <location>
        <begin position="121"/>
        <end position="137"/>
    </location>
</feature>
<evidence type="ECO:0000313" key="2">
    <source>
        <dbReference type="EMBL" id="MED6225595.1"/>
    </source>
</evidence>
<feature type="region of interest" description="Disordered" evidence="1">
    <location>
        <begin position="76"/>
        <end position="152"/>
    </location>
</feature>
<gene>
    <name evidence="2" type="ORF">PIB30_095090</name>
</gene>
<proteinExistence type="predicted"/>
<keyword evidence="3" id="KW-1185">Reference proteome</keyword>
<accession>A0ABU6ZUM9</accession>
<dbReference type="EMBL" id="JASCZI010274008">
    <property type="protein sequence ID" value="MED6225595.1"/>
    <property type="molecule type" value="Genomic_DNA"/>
</dbReference>
<comment type="caution">
    <text evidence="2">The sequence shown here is derived from an EMBL/GenBank/DDBJ whole genome shotgun (WGS) entry which is preliminary data.</text>
</comment>
<feature type="compositionally biased region" description="Low complexity" evidence="1">
    <location>
        <begin position="85"/>
        <end position="98"/>
    </location>
</feature>
<dbReference type="Proteomes" id="UP001341840">
    <property type="component" value="Unassembled WGS sequence"/>
</dbReference>